<name>A0ABN7SNE1_OIKDI</name>
<keyword evidence="4" id="KW-0325">Glycoprotein</keyword>
<evidence type="ECO:0000313" key="6">
    <source>
        <dbReference type="EMBL" id="CAG5099312.1"/>
    </source>
</evidence>
<dbReference type="PANTHER" id="PTHR11475">
    <property type="entry name" value="OXIDASE/PEROXIDASE"/>
    <property type="match status" value="1"/>
</dbReference>
<accession>A0ABN7SNE1</accession>
<dbReference type="CDD" id="cd09823">
    <property type="entry name" value="peroxinectin_like"/>
    <property type="match status" value="1"/>
</dbReference>
<dbReference type="InterPro" id="IPR037120">
    <property type="entry name" value="Haem_peroxidase_sf_animal"/>
</dbReference>
<evidence type="ECO:0000256" key="4">
    <source>
        <dbReference type="ARBA" id="ARBA00023180"/>
    </source>
</evidence>
<proteinExistence type="predicted"/>
<dbReference type="InterPro" id="IPR010255">
    <property type="entry name" value="Haem_peroxidase_sf"/>
</dbReference>
<evidence type="ECO:0000256" key="1">
    <source>
        <dbReference type="ARBA" id="ARBA00004613"/>
    </source>
</evidence>
<dbReference type="InterPro" id="IPR019791">
    <property type="entry name" value="Haem_peroxidase_animal"/>
</dbReference>
<dbReference type="Pfam" id="PF03098">
    <property type="entry name" value="An_peroxidase"/>
    <property type="match status" value="1"/>
</dbReference>
<feature type="domain" description="WxxW" evidence="5">
    <location>
        <begin position="872"/>
        <end position="955"/>
    </location>
</feature>
<dbReference type="EMBL" id="OU015569">
    <property type="protein sequence ID" value="CAG5099312.1"/>
    <property type="molecule type" value="Genomic_DNA"/>
</dbReference>
<sequence length="1019" mass="115124">MKLFNPLVLPTLIGIQADSSVENEGHNAINAPYEESVKMYDAFVANSAKAFLKSSKPGSKLEFTAKKGISLPTMFMARELKESVCADTQLVPEDTCPDVRSQRYPTVDGSCNNRIDISRGKAFRPLKRLVPVQYDDGFGSIRRSVSGVDLPLAREVSNVIQNPTPSKDAKVNHMFTQWGQYIVHDLVHTPVVVTPEGDLDCNCENPAAECINIPIPEDDTQFLNGNKTCFSLPRSIPTPNSKCQFFNREQINQLSSFIDATTVYGVDDELLSDLRDPESDAGELKVNTKYSGDFHGANLPAASDMEKSKKKPRCPAALNVGMESCPFAGDRRVNENAGLVGMHTIFLREHNRVARELKKVNPEWSSDTIFEETRLIINAMHQLITYKEYLPILLGPKFVDRYDLGITPNGYYYGYDATIDATISNVFTTAAFRFGHSMINDEFSRFSADWADLEGTLPLRNSQFNPGSYLNDTSNLLNPILRGLMEDPSFAMETTFPDSMRNFLFAQGDKFGKDLLAINIQRGREHGLGTYNDYRTFFGMQRARDFSELKEIPYEMRERLRSVYAHVDDIDVYVGGLAETHVEGGLVGPTFAHIMALQFRELKAGDRFYFEHGACETIFTPLQLDELRKFTLSHLICSCTDTESIQKNPFFAVSEENPRISCDDEFFKLDLSAWKESFVHTKSHEGFMDTGKWSEWFPPVSKPKSLDLDVINKERPDDVCLNSIASELRFVNDQPQIRFICPAGEILSNDFPPACMDRGRWTSWFDHSNPSGHDGDDIEELRVLNRERPGEICDNPLFMQAQSTDEIPARETGDVFAVFDPRRGLICRGAHQVDKKCHDYRVRFFCPEGSIEPPSSLSKDLEDAINEEFLAWTEWFSADEPDESGDIEYLVAAREMMPSICIHPHAIEARAISDKKPAHETGDVFKVFNKDKGLVCQNTDQSDGKCDDYQVRYLCPAYENDMEDYFEEFESMNSEAFNQYRVDAGNSPAKNLARKLCHEHDLCCNDELGVLRGMSFSGI</sequence>
<dbReference type="SUPFAM" id="SSF48113">
    <property type="entry name" value="Heme-dependent peroxidases"/>
    <property type="match status" value="1"/>
</dbReference>
<feature type="domain" description="WxxW" evidence="5">
    <location>
        <begin position="761"/>
        <end position="846"/>
    </location>
</feature>
<dbReference type="Proteomes" id="UP001158576">
    <property type="component" value="Chromosome XSR"/>
</dbReference>
<keyword evidence="2" id="KW-0964">Secreted</keyword>
<dbReference type="InterPro" id="IPR025155">
    <property type="entry name" value="WxxW_domain"/>
</dbReference>
<evidence type="ECO:0000256" key="3">
    <source>
        <dbReference type="ARBA" id="ARBA00022729"/>
    </source>
</evidence>
<dbReference type="Pfam" id="PF13330">
    <property type="entry name" value="Mucin2_WxxW"/>
    <property type="match status" value="3"/>
</dbReference>
<protein>
    <submittedName>
        <fullName evidence="6">Oidioi.mRNA.OKI2018_I69.XSR.g16435.t1.cds</fullName>
    </submittedName>
</protein>
<feature type="domain" description="WxxW" evidence="5">
    <location>
        <begin position="693"/>
        <end position="729"/>
    </location>
</feature>
<comment type="subcellular location">
    <subcellularLocation>
        <location evidence="1">Secreted</location>
    </subcellularLocation>
</comment>
<keyword evidence="3" id="KW-0732">Signal</keyword>
<evidence type="ECO:0000256" key="2">
    <source>
        <dbReference type="ARBA" id="ARBA00022525"/>
    </source>
</evidence>
<dbReference type="PRINTS" id="PR00457">
    <property type="entry name" value="ANPEROXIDASE"/>
</dbReference>
<reference evidence="6 7" key="1">
    <citation type="submission" date="2021-04" db="EMBL/GenBank/DDBJ databases">
        <authorList>
            <person name="Bliznina A."/>
        </authorList>
    </citation>
    <scope>NUCLEOTIDE SEQUENCE [LARGE SCALE GENOMIC DNA]</scope>
</reference>
<organism evidence="6 7">
    <name type="scientific">Oikopleura dioica</name>
    <name type="common">Tunicate</name>
    <dbReference type="NCBI Taxonomy" id="34765"/>
    <lineage>
        <taxon>Eukaryota</taxon>
        <taxon>Metazoa</taxon>
        <taxon>Chordata</taxon>
        <taxon>Tunicata</taxon>
        <taxon>Appendicularia</taxon>
        <taxon>Copelata</taxon>
        <taxon>Oikopleuridae</taxon>
        <taxon>Oikopleura</taxon>
    </lineage>
</organism>
<dbReference type="Gene3D" id="1.10.640.10">
    <property type="entry name" value="Haem peroxidase domain superfamily, animal type"/>
    <property type="match status" value="1"/>
</dbReference>
<evidence type="ECO:0000313" key="7">
    <source>
        <dbReference type="Proteomes" id="UP001158576"/>
    </source>
</evidence>
<keyword evidence="7" id="KW-1185">Reference proteome</keyword>
<gene>
    <name evidence="6" type="ORF">OKIOD_LOCUS7993</name>
</gene>
<dbReference type="PANTHER" id="PTHR11475:SF4">
    <property type="entry name" value="CHORION PEROXIDASE"/>
    <property type="match status" value="1"/>
</dbReference>
<evidence type="ECO:0000259" key="5">
    <source>
        <dbReference type="Pfam" id="PF13330"/>
    </source>
</evidence>